<evidence type="ECO:0000313" key="3">
    <source>
        <dbReference type="Proteomes" id="UP000831460"/>
    </source>
</evidence>
<dbReference type="Proteomes" id="UP000831460">
    <property type="component" value="Chromosome"/>
</dbReference>
<feature type="chain" id="PRO_5045582434" description="T9SS C-terminal target domain-containing protein" evidence="1">
    <location>
        <begin position="20"/>
        <end position="532"/>
    </location>
</feature>
<protein>
    <recommendedName>
        <fullName evidence="4">T9SS C-terminal target domain-containing protein</fullName>
    </recommendedName>
</protein>
<proteinExistence type="predicted"/>
<reference evidence="2 3" key="1">
    <citation type="submission" date="2022-03" db="EMBL/GenBank/DDBJ databases">
        <title>Chryseobacterium sp. isolated from particulate matters in swine house.</title>
        <authorList>
            <person name="Won M."/>
            <person name="Kim S.-J."/>
            <person name="Kwon S.-W."/>
        </authorList>
    </citation>
    <scope>NUCLEOTIDE SEQUENCE [LARGE SCALE GENOMIC DNA]</scope>
    <source>
        <strain evidence="2 3">SC2-2</strain>
    </source>
</reference>
<organism evidence="2 3">
    <name type="scientific">Chryseobacterium suipulveris</name>
    <dbReference type="NCBI Taxonomy" id="2929800"/>
    <lineage>
        <taxon>Bacteria</taxon>
        <taxon>Pseudomonadati</taxon>
        <taxon>Bacteroidota</taxon>
        <taxon>Flavobacteriia</taxon>
        <taxon>Flavobacteriales</taxon>
        <taxon>Weeksellaceae</taxon>
        <taxon>Chryseobacterium group</taxon>
        <taxon>Chryseobacterium</taxon>
    </lineage>
</organism>
<dbReference type="InterPro" id="IPR015915">
    <property type="entry name" value="Kelch-typ_b-propeller"/>
</dbReference>
<name>A0ABY4BMX9_9FLAO</name>
<dbReference type="RefSeq" id="WP_243548516.1">
    <property type="nucleotide sequence ID" value="NZ_CP094532.1"/>
</dbReference>
<keyword evidence="3" id="KW-1185">Reference proteome</keyword>
<dbReference type="SUPFAM" id="SSF50965">
    <property type="entry name" value="Galactose oxidase, central domain"/>
    <property type="match status" value="1"/>
</dbReference>
<sequence length="532" mass="59237">MRKIAFLVIAFAHAFLLKAQTSFDYTLSLVPVSVPEFPGLHSFVHAQHDGKWLLIGGRKDGMHARQPFSSFPQASNNTDIYVVDINTQQLWSASVNTLPAGLKEQLQSTNMNFDQNGTTLYIVGGYGFSVTANDHITYPNLTSVDIPGLMNAVISGTSITPFFKQITHDNFAVTGGHLNQLNGKFYLVGGHRFDGRYNPMNNPTFIQTYTNEIRMFNIDNSGTQLSFSNYSVINDPVHLRRRDYNLVPQIYPNGEPGLMISSGVFQINADLPFLYPVEITAAGHTPVTAFNQYLSNYHSANAALYDASANEMHSLFFGGISQYYYQNGTLIQDNQVPFVKTISRVTRNSLGQLQEFKLPQEMPNLKGASAEFLYNWTNPHYPNGVLKLNDITENSFVIGHIVGGIQSSSLNPFSSNQTALTSADASVYEVRLTKNPMATDEVIDGRNPFQISVSPNPFSTEFKVTFNLDKTTKINWLLTDASGKIIRNGLSSTKAAGKQSFDVQLEKSSEKFVVLTVIFDDKFYVTRKLLRK</sequence>
<feature type="signal peptide" evidence="1">
    <location>
        <begin position="1"/>
        <end position="19"/>
    </location>
</feature>
<dbReference type="Gene3D" id="2.120.10.80">
    <property type="entry name" value="Kelch-type beta propeller"/>
    <property type="match status" value="1"/>
</dbReference>
<gene>
    <name evidence="2" type="ORF">MTP09_11585</name>
</gene>
<evidence type="ECO:0000313" key="2">
    <source>
        <dbReference type="EMBL" id="UOE40542.1"/>
    </source>
</evidence>
<evidence type="ECO:0008006" key="4">
    <source>
        <dbReference type="Google" id="ProtNLM"/>
    </source>
</evidence>
<dbReference type="EMBL" id="CP094532">
    <property type="protein sequence ID" value="UOE40542.1"/>
    <property type="molecule type" value="Genomic_DNA"/>
</dbReference>
<dbReference type="InterPro" id="IPR011043">
    <property type="entry name" value="Gal_Oxase/kelch_b-propeller"/>
</dbReference>
<evidence type="ECO:0000256" key="1">
    <source>
        <dbReference type="SAM" id="SignalP"/>
    </source>
</evidence>
<keyword evidence="1" id="KW-0732">Signal</keyword>
<accession>A0ABY4BMX9</accession>